<dbReference type="PANTHER" id="PTHR43394">
    <property type="entry name" value="ATP-DEPENDENT PERMEASE MDL1, MITOCHONDRIAL"/>
    <property type="match status" value="1"/>
</dbReference>
<evidence type="ECO:0000256" key="9">
    <source>
        <dbReference type="SAM" id="Phobius"/>
    </source>
</evidence>
<evidence type="ECO:0000313" key="13">
    <source>
        <dbReference type="Proteomes" id="UP000446657"/>
    </source>
</evidence>
<dbReference type="Pfam" id="PF00664">
    <property type="entry name" value="ABC_membrane"/>
    <property type="match status" value="1"/>
</dbReference>
<dbReference type="Pfam" id="PF00005">
    <property type="entry name" value="ABC_tran"/>
    <property type="match status" value="1"/>
</dbReference>
<protein>
    <submittedName>
        <fullName evidence="12">ATP-binding cassette domain-containing protein</fullName>
    </submittedName>
</protein>
<keyword evidence="5" id="KW-0547">Nucleotide-binding</keyword>
<dbReference type="PROSITE" id="PS00211">
    <property type="entry name" value="ABC_TRANSPORTER_1"/>
    <property type="match status" value="1"/>
</dbReference>
<dbReference type="FunFam" id="3.40.50.300:FF:000854">
    <property type="entry name" value="Multidrug ABC transporter ATP-binding protein"/>
    <property type="match status" value="1"/>
</dbReference>
<sequence>MSNREAVRKLLALLKDYTKIISIISGCLLISTVLNLCVPLLSRRIMDDGFIGGNKELLIKLVLCSLMVYLVISVIDIIKEKNRINISAKIQYSLSEQAFSHLMKMKASYFNNKNYAEILNNINVDIGNMTSIADEGVFFVVTQAFSMTGGVIGLFILNWRMTILVLLFIPIKYVVMKKFAKQRKKVMDDFINDSQKYARWFGDTIGGVREVKLFGILNYKHAEFSQKQSKVVERQKKLNILSQWNNIIDTTLVQILVTVIYIIGANLVFKFQLSVGSVFAFITYSAYVTGPISAILNIGYLLSGIIPSTKRYYEFMNLQEETDKGKLIKPEFGNLKLEEVFFSYETDKPILTDVNIEIPKGSKTVLIGKNGSGKSTIINLLTRMYEPTAGQIKLKGVNIFEITLESYRNMISVVSQQIYLFNDTIRNNICIYKKVSDEVIETACKDSGLEDFLKEVSLDYVVGQNGAMLSGGQKQKIALARALVHDKPIIIFDEVTSNTDVYSEHQINGLLHTRLKEKTVIIITHKQEILQDVDQIVMLKDGAVVGTGKYDDLVINNAEFKDMLRGLKKMD</sequence>
<dbReference type="InterPro" id="IPR039421">
    <property type="entry name" value="Type_1_exporter"/>
</dbReference>
<dbReference type="Proteomes" id="UP000446657">
    <property type="component" value="Unassembled WGS sequence"/>
</dbReference>
<dbReference type="Gene3D" id="1.20.1560.10">
    <property type="entry name" value="ABC transporter type 1, transmembrane domain"/>
    <property type="match status" value="1"/>
</dbReference>
<dbReference type="AlphaFoldDB" id="A0A844KT02"/>
<dbReference type="CDD" id="cd07346">
    <property type="entry name" value="ABC_6TM_exporters"/>
    <property type="match status" value="1"/>
</dbReference>
<evidence type="ECO:0000256" key="4">
    <source>
        <dbReference type="ARBA" id="ARBA00022692"/>
    </source>
</evidence>
<evidence type="ECO:0000256" key="7">
    <source>
        <dbReference type="ARBA" id="ARBA00022989"/>
    </source>
</evidence>
<accession>A0A844KT02</accession>
<dbReference type="InterPro" id="IPR011527">
    <property type="entry name" value="ABC1_TM_dom"/>
</dbReference>
<keyword evidence="8 9" id="KW-0472">Membrane</keyword>
<dbReference type="PROSITE" id="PS50893">
    <property type="entry name" value="ABC_TRANSPORTER_2"/>
    <property type="match status" value="1"/>
</dbReference>
<feature type="domain" description="ABC transmembrane type-1" evidence="11">
    <location>
        <begin position="23"/>
        <end position="304"/>
    </location>
</feature>
<gene>
    <name evidence="12" type="ORF">GMD30_17055</name>
</gene>
<dbReference type="GO" id="GO:0005886">
    <property type="term" value="C:plasma membrane"/>
    <property type="evidence" value="ECO:0007669"/>
    <property type="project" value="UniProtKB-SubCell"/>
</dbReference>
<dbReference type="SUPFAM" id="SSF52540">
    <property type="entry name" value="P-loop containing nucleoside triphosphate hydrolases"/>
    <property type="match status" value="1"/>
</dbReference>
<evidence type="ECO:0000256" key="2">
    <source>
        <dbReference type="ARBA" id="ARBA00022448"/>
    </source>
</evidence>
<evidence type="ECO:0000256" key="6">
    <source>
        <dbReference type="ARBA" id="ARBA00022840"/>
    </source>
</evidence>
<dbReference type="GO" id="GO:0016887">
    <property type="term" value="F:ATP hydrolysis activity"/>
    <property type="evidence" value="ECO:0007669"/>
    <property type="project" value="InterPro"/>
</dbReference>
<evidence type="ECO:0000313" key="12">
    <source>
        <dbReference type="EMBL" id="MTR83321.1"/>
    </source>
</evidence>
<comment type="subcellular location">
    <subcellularLocation>
        <location evidence="1">Cell membrane</location>
        <topology evidence="1">Multi-pass membrane protein</topology>
    </subcellularLocation>
</comment>
<dbReference type="InterPro" id="IPR003593">
    <property type="entry name" value="AAA+_ATPase"/>
</dbReference>
<keyword evidence="4 9" id="KW-0812">Transmembrane</keyword>
<dbReference type="InterPro" id="IPR017871">
    <property type="entry name" value="ABC_transporter-like_CS"/>
</dbReference>
<keyword evidence="3" id="KW-1003">Cell membrane</keyword>
<feature type="transmembrane region" description="Helical" evidence="9">
    <location>
        <begin position="137"/>
        <end position="157"/>
    </location>
</feature>
<organism evidence="12 13">
    <name type="scientific">Roseburia faecis</name>
    <dbReference type="NCBI Taxonomy" id="301302"/>
    <lineage>
        <taxon>Bacteria</taxon>
        <taxon>Bacillati</taxon>
        <taxon>Bacillota</taxon>
        <taxon>Clostridia</taxon>
        <taxon>Lachnospirales</taxon>
        <taxon>Lachnospiraceae</taxon>
        <taxon>Roseburia</taxon>
    </lineage>
</organism>
<evidence type="ECO:0000256" key="5">
    <source>
        <dbReference type="ARBA" id="ARBA00022741"/>
    </source>
</evidence>
<keyword evidence="2" id="KW-0813">Transport</keyword>
<dbReference type="RefSeq" id="WP_155177781.1">
    <property type="nucleotide sequence ID" value="NZ_WNAK01000066.1"/>
</dbReference>
<evidence type="ECO:0000259" key="10">
    <source>
        <dbReference type="PROSITE" id="PS50893"/>
    </source>
</evidence>
<dbReference type="InterPro" id="IPR027417">
    <property type="entry name" value="P-loop_NTPase"/>
</dbReference>
<evidence type="ECO:0000256" key="8">
    <source>
        <dbReference type="ARBA" id="ARBA00023136"/>
    </source>
</evidence>
<dbReference type="InterPro" id="IPR003439">
    <property type="entry name" value="ABC_transporter-like_ATP-bd"/>
</dbReference>
<feature type="transmembrane region" description="Helical" evidence="9">
    <location>
        <begin position="247"/>
        <end position="269"/>
    </location>
</feature>
<dbReference type="GO" id="GO:0005524">
    <property type="term" value="F:ATP binding"/>
    <property type="evidence" value="ECO:0007669"/>
    <property type="project" value="UniProtKB-KW"/>
</dbReference>
<dbReference type="GO" id="GO:0015421">
    <property type="term" value="F:ABC-type oligopeptide transporter activity"/>
    <property type="evidence" value="ECO:0007669"/>
    <property type="project" value="TreeGrafter"/>
</dbReference>
<name>A0A844KT02_9FIRM</name>
<comment type="caution">
    <text evidence="12">The sequence shown here is derived from an EMBL/GenBank/DDBJ whole genome shotgun (WGS) entry which is preliminary data.</text>
</comment>
<dbReference type="Gene3D" id="3.40.50.300">
    <property type="entry name" value="P-loop containing nucleotide triphosphate hydrolases"/>
    <property type="match status" value="1"/>
</dbReference>
<reference evidence="12 13" key="1">
    <citation type="journal article" date="2019" name="Nat. Med.">
        <title>A library of human gut bacterial isolates paired with longitudinal multiomics data enables mechanistic microbiome research.</title>
        <authorList>
            <person name="Poyet M."/>
            <person name="Groussin M."/>
            <person name="Gibbons S.M."/>
            <person name="Avila-Pacheco J."/>
            <person name="Jiang X."/>
            <person name="Kearney S.M."/>
            <person name="Perrotta A.R."/>
            <person name="Berdy B."/>
            <person name="Zhao S."/>
            <person name="Lieberman T.D."/>
            <person name="Swanson P.K."/>
            <person name="Smith M."/>
            <person name="Roesemann S."/>
            <person name="Alexander J.E."/>
            <person name="Rich S.A."/>
            <person name="Livny J."/>
            <person name="Vlamakis H."/>
            <person name="Clish C."/>
            <person name="Bullock K."/>
            <person name="Deik A."/>
            <person name="Scott J."/>
            <person name="Pierce K.A."/>
            <person name="Xavier R.J."/>
            <person name="Alm E.J."/>
        </authorList>
    </citation>
    <scope>NUCLEOTIDE SEQUENCE [LARGE SCALE GENOMIC DNA]</scope>
    <source>
        <strain evidence="12 13">BIOML-A1</strain>
    </source>
</reference>
<evidence type="ECO:0000259" key="11">
    <source>
        <dbReference type="PROSITE" id="PS50929"/>
    </source>
</evidence>
<keyword evidence="7 9" id="KW-1133">Transmembrane helix</keyword>
<evidence type="ECO:0000256" key="3">
    <source>
        <dbReference type="ARBA" id="ARBA00022475"/>
    </source>
</evidence>
<dbReference type="SUPFAM" id="SSF90123">
    <property type="entry name" value="ABC transporter transmembrane region"/>
    <property type="match status" value="1"/>
</dbReference>
<keyword evidence="6 12" id="KW-0067">ATP-binding</keyword>
<feature type="transmembrane region" description="Helical" evidence="9">
    <location>
        <begin position="163"/>
        <end position="180"/>
    </location>
</feature>
<feature type="transmembrane region" description="Helical" evidence="9">
    <location>
        <begin position="281"/>
        <end position="302"/>
    </location>
</feature>
<dbReference type="PROSITE" id="PS50929">
    <property type="entry name" value="ABC_TM1F"/>
    <property type="match status" value="1"/>
</dbReference>
<feature type="domain" description="ABC transporter" evidence="10">
    <location>
        <begin position="335"/>
        <end position="566"/>
    </location>
</feature>
<proteinExistence type="predicted"/>
<dbReference type="EMBL" id="WNAL01000078">
    <property type="protein sequence ID" value="MTR83321.1"/>
    <property type="molecule type" value="Genomic_DNA"/>
</dbReference>
<feature type="transmembrane region" description="Helical" evidence="9">
    <location>
        <begin position="20"/>
        <end position="42"/>
    </location>
</feature>
<feature type="transmembrane region" description="Helical" evidence="9">
    <location>
        <begin position="57"/>
        <end position="78"/>
    </location>
</feature>
<dbReference type="SMART" id="SM00382">
    <property type="entry name" value="AAA"/>
    <property type="match status" value="1"/>
</dbReference>
<evidence type="ECO:0000256" key="1">
    <source>
        <dbReference type="ARBA" id="ARBA00004651"/>
    </source>
</evidence>
<dbReference type="InterPro" id="IPR036640">
    <property type="entry name" value="ABC1_TM_sf"/>
</dbReference>
<dbReference type="PANTHER" id="PTHR43394:SF1">
    <property type="entry name" value="ATP-BINDING CASSETTE SUB-FAMILY B MEMBER 10, MITOCHONDRIAL"/>
    <property type="match status" value="1"/>
</dbReference>